<feature type="transmembrane region" description="Helical" evidence="1">
    <location>
        <begin position="328"/>
        <end position="347"/>
    </location>
</feature>
<accession>A0ABR3Y265</accession>
<keyword evidence="4" id="KW-1185">Reference proteome</keyword>
<dbReference type="EMBL" id="JAWRVE010000004">
    <property type="protein sequence ID" value="KAL1882153.1"/>
    <property type="molecule type" value="Genomic_DNA"/>
</dbReference>
<dbReference type="Proteomes" id="UP001583177">
    <property type="component" value="Unassembled WGS sequence"/>
</dbReference>
<feature type="chain" id="PRO_5046658369" evidence="2">
    <location>
        <begin position="21"/>
        <end position="355"/>
    </location>
</feature>
<keyword evidence="2" id="KW-0732">Signal</keyword>
<gene>
    <name evidence="3" type="ORF">Daus18300_000638</name>
</gene>
<name>A0ABR3Y265_9PEZI</name>
<evidence type="ECO:0000256" key="1">
    <source>
        <dbReference type="SAM" id="Phobius"/>
    </source>
</evidence>
<comment type="caution">
    <text evidence="3">The sequence shown here is derived from an EMBL/GenBank/DDBJ whole genome shotgun (WGS) entry which is preliminary data.</text>
</comment>
<evidence type="ECO:0000313" key="3">
    <source>
        <dbReference type="EMBL" id="KAL1882153.1"/>
    </source>
</evidence>
<protein>
    <submittedName>
        <fullName evidence="3">Uncharacterized protein</fullName>
    </submittedName>
</protein>
<feature type="transmembrane region" description="Helical" evidence="1">
    <location>
        <begin position="278"/>
        <end position="296"/>
    </location>
</feature>
<reference evidence="3 4" key="1">
    <citation type="journal article" date="2024" name="IMA Fungus">
        <title>IMA Genome - F19 : A genome assembly and annotation guide to empower mycologists, including annotated draft genome sequences of Ceratocystis pirilliformis, Diaporthe australafricana, Fusarium ophioides, Paecilomyces lecythidis, and Sporothrix stenoceras.</title>
        <authorList>
            <person name="Aylward J."/>
            <person name="Wilson A.M."/>
            <person name="Visagie C.M."/>
            <person name="Spraker J."/>
            <person name="Barnes I."/>
            <person name="Buitendag C."/>
            <person name="Ceriani C."/>
            <person name="Del Mar Angel L."/>
            <person name="du Plessis D."/>
            <person name="Fuchs T."/>
            <person name="Gasser K."/>
            <person name="Kramer D."/>
            <person name="Li W."/>
            <person name="Munsamy K."/>
            <person name="Piso A."/>
            <person name="Price J.L."/>
            <person name="Sonnekus B."/>
            <person name="Thomas C."/>
            <person name="van der Nest A."/>
            <person name="van Dijk A."/>
            <person name="van Heerden A."/>
            <person name="van Vuuren N."/>
            <person name="Yilmaz N."/>
            <person name="Duong T.A."/>
            <person name="van der Merwe N.A."/>
            <person name="Wingfield M.J."/>
            <person name="Wingfield B.D."/>
        </authorList>
    </citation>
    <scope>NUCLEOTIDE SEQUENCE [LARGE SCALE GENOMIC DNA]</scope>
    <source>
        <strain evidence="3 4">CMW 18300</strain>
    </source>
</reference>
<sequence>MVLMAATMLFALAWPTIASAMTGYDSNNIAFIKIRDGSLIPFSSLIPLLYVIHDGSRIDGLTDEHKVPCCRDTSDAEAYGFLGLNDTTSIWSQDDTSLPSPALNISAFPSYRFDSYGSEWVDPRTGQKPFMNENKITYIYNNEAYDFDYIITEQNGQCQPIGTYKWGFSFLQAFVAMFFLGFWTLSIYVMWLKAHLKLLSRGPYEIPNRYKAAVRLSRSIAADFGDVDKATAMSNKEFSGHVGRTLRGGRVGADPAMALGQLFSFRSILKGWVRRERWWFSALVLCTLFCCTGWMLPYAAFGLLWACVWLWPVIAFALAVGTTNKSRFSFLVCWLLVGIAWIIPLAIEPELALPG</sequence>
<keyword evidence="1" id="KW-1133">Transmembrane helix</keyword>
<feature type="transmembrane region" description="Helical" evidence="1">
    <location>
        <begin position="302"/>
        <end position="321"/>
    </location>
</feature>
<feature type="transmembrane region" description="Helical" evidence="1">
    <location>
        <begin position="166"/>
        <end position="191"/>
    </location>
</feature>
<feature type="signal peptide" evidence="2">
    <location>
        <begin position="1"/>
        <end position="20"/>
    </location>
</feature>
<evidence type="ECO:0000256" key="2">
    <source>
        <dbReference type="SAM" id="SignalP"/>
    </source>
</evidence>
<evidence type="ECO:0000313" key="4">
    <source>
        <dbReference type="Proteomes" id="UP001583177"/>
    </source>
</evidence>
<proteinExistence type="predicted"/>
<keyword evidence="1" id="KW-0472">Membrane</keyword>
<organism evidence="3 4">
    <name type="scientific">Diaporthe australafricana</name>
    <dbReference type="NCBI Taxonomy" id="127596"/>
    <lineage>
        <taxon>Eukaryota</taxon>
        <taxon>Fungi</taxon>
        <taxon>Dikarya</taxon>
        <taxon>Ascomycota</taxon>
        <taxon>Pezizomycotina</taxon>
        <taxon>Sordariomycetes</taxon>
        <taxon>Sordariomycetidae</taxon>
        <taxon>Diaporthales</taxon>
        <taxon>Diaporthaceae</taxon>
        <taxon>Diaporthe</taxon>
    </lineage>
</organism>
<keyword evidence="1" id="KW-0812">Transmembrane</keyword>